<reference evidence="10 11" key="2">
    <citation type="submission" date="2018-12" db="EMBL/GenBank/DDBJ databases">
        <title>Simiduia agarivorans gen. nov., sp. nov., a marine, agarolytic bacterium isolated from shallow coastal water from Keelung, Taiwan.</title>
        <authorList>
            <person name="Shieh W.Y."/>
        </authorList>
    </citation>
    <scope>NUCLEOTIDE SEQUENCE [LARGE SCALE GENOMIC DNA]</scope>
    <source>
        <strain evidence="10 11">GTF-13</strain>
    </source>
</reference>
<dbReference type="SMART" id="SM00382">
    <property type="entry name" value="AAA"/>
    <property type="match status" value="1"/>
</dbReference>
<keyword evidence="3 8" id="KW-0997">Cell inner membrane</keyword>
<comment type="caution">
    <text evidence="10">The sequence shown here is derived from an EMBL/GenBank/DDBJ whole genome shotgun (WGS) entry which is preliminary data.</text>
</comment>
<dbReference type="InterPro" id="IPR011924">
    <property type="entry name" value="LolD_lipo_ATP-bd"/>
</dbReference>
<protein>
    <recommendedName>
        <fullName evidence="8">Lipoprotein-releasing system ATP-binding protein LolD</fullName>
        <ecNumber evidence="8">7.6.2.-</ecNumber>
    </recommendedName>
</protein>
<dbReference type="GO" id="GO:0022857">
    <property type="term" value="F:transmembrane transporter activity"/>
    <property type="evidence" value="ECO:0007669"/>
    <property type="project" value="TreeGrafter"/>
</dbReference>
<evidence type="ECO:0000256" key="6">
    <source>
        <dbReference type="ARBA" id="ARBA00022967"/>
    </source>
</evidence>
<dbReference type="GO" id="GO:0016887">
    <property type="term" value="F:ATP hydrolysis activity"/>
    <property type="evidence" value="ECO:0007669"/>
    <property type="project" value="InterPro"/>
</dbReference>
<organism evidence="10 11">
    <name type="scientific">Aestuariirhabdus litorea</name>
    <dbReference type="NCBI Taxonomy" id="2528527"/>
    <lineage>
        <taxon>Bacteria</taxon>
        <taxon>Pseudomonadati</taxon>
        <taxon>Pseudomonadota</taxon>
        <taxon>Gammaproteobacteria</taxon>
        <taxon>Oceanospirillales</taxon>
        <taxon>Aestuariirhabdaceae</taxon>
        <taxon>Aestuariirhabdus</taxon>
    </lineage>
</organism>
<dbReference type="Gene3D" id="3.40.50.300">
    <property type="entry name" value="P-loop containing nucleotide triphosphate hydrolases"/>
    <property type="match status" value="1"/>
</dbReference>
<comment type="subcellular location">
    <subcellularLocation>
        <location evidence="8">Cell inner membrane</location>
        <topology evidence="8">Peripheral membrane protein</topology>
    </subcellularLocation>
</comment>
<evidence type="ECO:0000256" key="4">
    <source>
        <dbReference type="ARBA" id="ARBA00022741"/>
    </source>
</evidence>
<name>A0A3P3VT76_9GAMM</name>
<dbReference type="InterPro" id="IPR017911">
    <property type="entry name" value="MacB-like_ATP-bd"/>
</dbReference>
<dbReference type="PROSITE" id="PS00211">
    <property type="entry name" value="ABC_TRANSPORTER_1"/>
    <property type="match status" value="1"/>
</dbReference>
<dbReference type="InterPro" id="IPR017871">
    <property type="entry name" value="ABC_transporter-like_CS"/>
</dbReference>
<dbReference type="InterPro" id="IPR027417">
    <property type="entry name" value="P-loop_NTPase"/>
</dbReference>
<keyword evidence="6 8" id="KW-1278">Translocase</keyword>
<dbReference type="InterPro" id="IPR003593">
    <property type="entry name" value="AAA+_ATPase"/>
</dbReference>
<dbReference type="GO" id="GO:0089705">
    <property type="term" value="P:protein localization to outer membrane"/>
    <property type="evidence" value="ECO:0007669"/>
    <property type="project" value="TreeGrafter"/>
</dbReference>
<comment type="subunit">
    <text evidence="8">The complex is composed of two ATP-binding proteins (LolD) and two transmembrane proteins (LolC and LolE).</text>
</comment>
<dbReference type="FunFam" id="3.40.50.300:FF:000230">
    <property type="entry name" value="Lipoprotein-releasing system ATP-binding protein LolD"/>
    <property type="match status" value="1"/>
</dbReference>
<accession>A0A3P3VT76</accession>
<dbReference type="PANTHER" id="PTHR24220:SF689">
    <property type="entry name" value="LIPOPROTEIN-RELEASING SYSTEM ATP-BINDING PROTEIN LOLD"/>
    <property type="match status" value="1"/>
</dbReference>
<evidence type="ECO:0000313" key="11">
    <source>
        <dbReference type="Proteomes" id="UP000280792"/>
    </source>
</evidence>
<dbReference type="InterPro" id="IPR015854">
    <property type="entry name" value="ABC_transpr_LolD-like"/>
</dbReference>
<sequence length="229" mass="25179">MSDQVVVLECSELEKVYQEGPQAVRVLKGINLTLYAGERISIIGSSGSGKSTLLNLLAGLDSPTRGQVSIQRQSLNQLSDNAKSELRNRCMGFVYQFHHLLPEFSALENVAMPLLLRKGCTVAEARERAQSLLERVGLAQRVAHKPAELSGGERQRVAIARALVTEPAVVLLDEPTGNLDQHTAQQIHSLIQELSQQLKTAFIMVTHDLELARSMDKTYQLNDGALEVI</sequence>
<dbReference type="EC" id="7.6.2.-" evidence="8"/>
<keyword evidence="1 8" id="KW-0813">Transport</keyword>
<keyword evidence="5 8" id="KW-0067">ATP-binding</keyword>
<evidence type="ECO:0000256" key="2">
    <source>
        <dbReference type="ARBA" id="ARBA00022475"/>
    </source>
</evidence>
<dbReference type="Pfam" id="PF00005">
    <property type="entry name" value="ABC_tran"/>
    <property type="match status" value="1"/>
</dbReference>
<keyword evidence="2 8" id="KW-1003">Cell membrane</keyword>
<dbReference type="NCBIfam" id="TIGR02211">
    <property type="entry name" value="LolD_lipo_ex"/>
    <property type="match status" value="1"/>
</dbReference>
<dbReference type="EMBL" id="QWEZ01000001">
    <property type="protein sequence ID" value="RRJ84679.1"/>
    <property type="molecule type" value="Genomic_DNA"/>
</dbReference>
<dbReference type="InterPro" id="IPR003439">
    <property type="entry name" value="ABC_transporter-like_ATP-bd"/>
</dbReference>
<feature type="domain" description="ABC transporter" evidence="9">
    <location>
        <begin position="8"/>
        <end position="229"/>
    </location>
</feature>
<dbReference type="PROSITE" id="PS50893">
    <property type="entry name" value="ABC_TRANSPORTER_2"/>
    <property type="match status" value="1"/>
</dbReference>
<evidence type="ECO:0000313" key="10">
    <source>
        <dbReference type="EMBL" id="RRJ84679.1"/>
    </source>
</evidence>
<gene>
    <name evidence="8 10" type="primary">lolD</name>
    <name evidence="10" type="ORF">D0544_06135</name>
</gene>
<dbReference type="GO" id="GO:0005524">
    <property type="term" value="F:ATP binding"/>
    <property type="evidence" value="ECO:0007669"/>
    <property type="project" value="UniProtKB-UniRule"/>
</dbReference>
<keyword evidence="7 8" id="KW-0472">Membrane</keyword>
<evidence type="ECO:0000256" key="5">
    <source>
        <dbReference type="ARBA" id="ARBA00022840"/>
    </source>
</evidence>
<comment type="function">
    <text evidence="8">Part of the ABC transporter complex LolCDE involved in the translocation of mature outer membrane-directed lipoproteins, from the inner membrane to the periplasmic chaperone, LolA. Responsible for the formation of the LolA-lipoprotein complex in an ATP-dependent manner.</text>
</comment>
<dbReference type="RefSeq" id="WP_125015107.1">
    <property type="nucleotide sequence ID" value="NZ_QWEZ01000001.1"/>
</dbReference>
<dbReference type="CDD" id="cd03255">
    <property type="entry name" value="ABC_MJ0796_LolCDE_FtsE"/>
    <property type="match status" value="1"/>
</dbReference>
<reference evidence="10 11" key="1">
    <citation type="submission" date="2018-08" db="EMBL/GenBank/DDBJ databases">
        <authorList>
            <person name="Khan S.A."/>
        </authorList>
    </citation>
    <scope>NUCLEOTIDE SEQUENCE [LARGE SCALE GENOMIC DNA]</scope>
    <source>
        <strain evidence="10 11">GTF-13</strain>
    </source>
</reference>
<dbReference type="GO" id="GO:0044874">
    <property type="term" value="P:lipoprotein localization to outer membrane"/>
    <property type="evidence" value="ECO:0007669"/>
    <property type="project" value="TreeGrafter"/>
</dbReference>
<comment type="similarity">
    <text evidence="8">Belongs to the ABC transporter superfamily. Lipoprotein translocase (TC 3.A.1.125) family.</text>
</comment>
<keyword evidence="11" id="KW-1185">Reference proteome</keyword>
<evidence type="ECO:0000256" key="1">
    <source>
        <dbReference type="ARBA" id="ARBA00022448"/>
    </source>
</evidence>
<evidence type="ECO:0000259" key="9">
    <source>
        <dbReference type="PROSITE" id="PS50893"/>
    </source>
</evidence>
<keyword evidence="4 8" id="KW-0547">Nucleotide-binding</keyword>
<dbReference type="Proteomes" id="UP000280792">
    <property type="component" value="Unassembled WGS sequence"/>
</dbReference>
<keyword evidence="10" id="KW-0449">Lipoprotein</keyword>
<evidence type="ECO:0000256" key="7">
    <source>
        <dbReference type="ARBA" id="ARBA00023136"/>
    </source>
</evidence>
<dbReference type="GO" id="GO:0005886">
    <property type="term" value="C:plasma membrane"/>
    <property type="evidence" value="ECO:0007669"/>
    <property type="project" value="UniProtKB-SubCell"/>
</dbReference>
<evidence type="ECO:0000256" key="8">
    <source>
        <dbReference type="RuleBase" id="RU367068"/>
    </source>
</evidence>
<proteinExistence type="inferred from homology"/>
<evidence type="ECO:0000256" key="3">
    <source>
        <dbReference type="ARBA" id="ARBA00022519"/>
    </source>
</evidence>
<dbReference type="PANTHER" id="PTHR24220">
    <property type="entry name" value="IMPORT ATP-BINDING PROTEIN"/>
    <property type="match status" value="1"/>
</dbReference>
<dbReference type="AlphaFoldDB" id="A0A3P3VT76"/>
<dbReference type="SUPFAM" id="SSF52540">
    <property type="entry name" value="P-loop containing nucleoside triphosphate hydrolases"/>
    <property type="match status" value="1"/>
</dbReference>